<protein>
    <recommendedName>
        <fullName evidence="4">Cytochrome C</fullName>
    </recommendedName>
</protein>
<dbReference type="SUPFAM" id="SSF46626">
    <property type="entry name" value="Cytochrome c"/>
    <property type="match status" value="1"/>
</dbReference>
<accession>A0AA42CID4</accession>
<dbReference type="GO" id="GO:0009055">
    <property type="term" value="F:electron transfer activity"/>
    <property type="evidence" value="ECO:0007669"/>
    <property type="project" value="InterPro"/>
</dbReference>
<reference evidence="2" key="2">
    <citation type="submission" date="2022-10" db="EMBL/GenBank/DDBJ databases">
        <authorList>
            <person name="Trinh H.N."/>
        </authorList>
    </citation>
    <scope>NUCLEOTIDE SEQUENCE</scope>
    <source>
        <strain evidence="2">RN2-1</strain>
    </source>
</reference>
<dbReference type="InterPro" id="IPR051344">
    <property type="entry name" value="Vgb"/>
</dbReference>
<evidence type="ECO:0000313" key="3">
    <source>
        <dbReference type="Proteomes" id="UP001165679"/>
    </source>
</evidence>
<organism evidence="2 3">
    <name type="scientific">Limobrevibacterium gyesilva</name>
    <dbReference type="NCBI Taxonomy" id="2991712"/>
    <lineage>
        <taxon>Bacteria</taxon>
        <taxon>Pseudomonadati</taxon>
        <taxon>Pseudomonadota</taxon>
        <taxon>Alphaproteobacteria</taxon>
        <taxon>Acetobacterales</taxon>
        <taxon>Acetobacteraceae</taxon>
        <taxon>Limobrevibacterium</taxon>
    </lineage>
</organism>
<keyword evidence="1" id="KW-0732">Signal</keyword>
<dbReference type="Gene3D" id="1.10.760.10">
    <property type="entry name" value="Cytochrome c-like domain"/>
    <property type="match status" value="1"/>
</dbReference>
<dbReference type="EMBL" id="JAPDNT010000012">
    <property type="protein sequence ID" value="MCW3475817.1"/>
    <property type="molecule type" value="Genomic_DNA"/>
</dbReference>
<dbReference type="Gene3D" id="2.130.10.10">
    <property type="entry name" value="YVTN repeat-like/Quinoprotein amine dehydrogenase"/>
    <property type="match status" value="1"/>
</dbReference>
<feature type="chain" id="PRO_5041321327" description="Cytochrome C" evidence="1">
    <location>
        <begin position="24"/>
        <end position="408"/>
    </location>
</feature>
<keyword evidence="3" id="KW-1185">Reference proteome</keyword>
<evidence type="ECO:0000313" key="2">
    <source>
        <dbReference type="EMBL" id="MCW3475817.1"/>
    </source>
</evidence>
<dbReference type="SUPFAM" id="SSF101898">
    <property type="entry name" value="NHL repeat"/>
    <property type="match status" value="1"/>
</dbReference>
<proteinExistence type="predicted"/>
<comment type="caution">
    <text evidence="2">The sequence shown here is derived from an EMBL/GenBank/DDBJ whole genome shotgun (WGS) entry which is preliminary data.</text>
</comment>
<sequence length="408" mass="43934">MPHPARIAIPFALLLGAAAPALAQNQLPDGPGKVEVEAACTGCHEVRRLTASGYSPQDWRKVVAMMRNVGAPIAPEQVATITDYLIAHFPPKVRPAAVALEGSTQVSFREWVVPTPGARPHDPLATADGAIWYSGHMANLLGRVDPATGHIQEFQTPTPNAGPHGLVADAQGDIWYTGNFSGLIGRLDPRTGKFTEYRLPDPKARDPHTPLFDRNGTLWFTVQGGNMIGRLDPGTGAIRLVTVPTPRALPYGLVFTSKGIPFFDEFGTNRLGSIDPVTMHVTEHVLPNPGTRPRRIAITPDDIIWYTDYARGQLGRFDPATGAAREFALPGGPNSQPYAIAVLKGAVWYVETGVSPNALVRFDLAARTFQTWKIPAGGGVVRNMMTTRDGNLVLAESGVNRVALVEVK</sequence>
<dbReference type="Proteomes" id="UP001165679">
    <property type="component" value="Unassembled WGS sequence"/>
</dbReference>
<gene>
    <name evidence="2" type="ORF">OL599_14655</name>
</gene>
<feature type="signal peptide" evidence="1">
    <location>
        <begin position="1"/>
        <end position="23"/>
    </location>
</feature>
<dbReference type="RefSeq" id="WP_264714546.1">
    <property type="nucleotide sequence ID" value="NZ_JAPDNT010000012.1"/>
</dbReference>
<dbReference type="AlphaFoldDB" id="A0AA42CID4"/>
<reference evidence="2" key="1">
    <citation type="submission" date="2022-09" db="EMBL/GenBank/DDBJ databases">
        <title>Rhodovastum sp. nov. RN2-1 isolated from soil in Seongnam, South Korea.</title>
        <authorList>
            <person name="Le N.T."/>
        </authorList>
    </citation>
    <scope>NUCLEOTIDE SEQUENCE</scope>
    <source>
        <strain evidence="2">RN2-1</strain>
    </source>
</reference>
<evidence type="ECO:0008006" key="4">
    <source>
        <dbReference type="Google" id="ProtNLM"/>
    </source>
</evidence>
<evidence type="ECO:0000256" key="1">
    <source>
        <dbReference type="SAM" id="SignalP"/>
    </source>
</evidence>
<dbReference type="Pfam" id="PF24684">
    <property type="entry name" value="Vgb_lyase"/>
    <property type="match status" value="1"/>
</dbReference>
<name>A0AA42CID4_9PROT</name>
<dbReference type="PANTHER" id="PTHR40274:SF3">
    <property type="entry name" value="VIRGINIAMYCIN B LYASE"/>
    <property type="match status" value="1"/>
</dbReference>
<dbReference type="PANTHER" id="PTHR40274">
    <property type="entry name" value="VIRGINIAMYCIN B LYASE"/>
    <property type="match status" value="1"/>
</dbReference>
<dbReference type="GO" id="GO:0020037">
    <property type="term" value="F:heme binding"/>
    <property type="evidence" value="ECO:0007669"/>
    <property type="project" value="InterPro"/>
</dbReference>
<dbReference type="InterPro" id="IPR015943">
    <property type="entry name" value="WD40/YVTN_repeat-like_dom_sf"/>
</dbReference>
<dbReference type="InterPro" id="IPR036909">
    <property type="entry name" value="Cyt_c-like_dom_sf"/>
</dbReference>